<evidence type="ECO:0000256" key="4">
    <source>
        <dbReference type="ARBA" id="ARBA00022695"/>
    </source>
</evidence>
<dbReference type="Pfam" id="PF14487">
    <property type="entry name" value="DarT"/>
    <property type="match status" value="1"/>
</dbReference>
<dbReference type="GO" id="GO:0016757">
    <property type="term" value="F:glycosyltransferase activity"/>
    <property type="evidence" value="ECO:0007669"/>
    <property type="project" value="UniProtKB-UniRule"/>
</dbReference>
<evidence type="ECO:0000313" key="10">
    <source>
        <dbReference type="Proteomes" id="UP000274346"/>
    </source>
</evidence>
<dbReference type="AlphaFoldDB" id="A0A3P8M1Y2"/>
<evidence type="ECO:0000256" key="2">
    <source>
        <dbReference type="ARBA" id="ARBA00022676"/>
    </source>
</evidence>
<keyword evidence="5 6" id="KW-0238">DNA-binding</keyword>
<name>A0A3P8M1Y2_RAOTE</name>
<dbReference type="PROSITE" id="PS52018">
    <property type="entry name" value="DART"/>
    <property type="match status" value="1"/>
</dbReference>
<dbReference type="InterPro" id="IPR029494">
    <property type="entry name" value="DarT"/>
</dbReference>
<dbReference type="KEGG" id="rtg:NCTC13098_04824"/>
<feature type="active site" description="Proton acceptor" evidence="6">
    <location>
        <position position="202"/>
    </location>
</feature>
<comment type="similarity">
    <text evidence="6">Belongs to the DarT ADP-ribosyltransferase family.</text>
</comment>
<feature type="active site" evidence="6">
    <location>
        <position position="309"/>
    </location>
</feature>
<dbReference type="GO" id="GO:0016779">
    <property type="term" value="F:nucleotidyltransferase activity"/>
    <property type="evidence" value="ECO:0007669"/>
    <property type="project" value="UniProtKB-UniRule"/>
</dbReference>
<comment type="catalytic activity">
    <reaction evidence="6">
        <text>a thymidine in DNA + NAD(+) = an N-(ADP-alpha-D-ribosyl)-thymidine in DNA + nicotinamide + H(+)</text>
        <dbReference type="Rhea" id="RHEA:71651"/>
        <dbReference type="Rhea" id="RHEA-COMP:13556"/>
        <dbReference type="Rhea" id="RHEA-COMP:18051"/>
        <dbReference type="ChEBI" id="CHEBI:15378"/>
        <dbReference type="ChEBI" id="CHEBI:17154"/>
        <dbReference type="ChEBI" id="CHEBI:57540"/>
        <dbReference type="ChEBI" id="CHEBI:137386"/>
        <dbReference type="ChEBI" id="CHEBI:191199"/>
    </reaction>
</comment>
<feature type="binding site" evidence="6">
    <location>
        <position position="202"/>
    </location>
    <ligand>
        <name>NAD(+)</name>
        <dbReference type="ChEBI" id="CHEBI:57540"/>
    </ligand>
</feature>
<organism evidence="9 10">
    <name type="scientific">Raoultella terrigena</name>
    <name type="common">Klebsiella terrigena</name>
    <dbReference type="NCBI Taxonomy" id="577"/>
    <lineage>
        <taxon>Bacteria</taxon>
        <taxon>Pseudomonadati</taxon>
        <taxon>Pseudomonadota</taxon>
        <taxon>Gammaproteobacteria</taxon>
        <taxon>Enterobacterales</taxon>
        <taxon>Enterobacteriaceae</taxon>
        <taxon>Klebsiella/Raoultella group</taxon>
        <taxon>Raoultella</taxon>
    </lineage>
</organism>
<accession>A0A3P8M1Y2</accession>
<feature type="compositionally biased region" description="Polar residues" evidence="7">
    <location>
        <begin position="27"/>
        <end position="40"/>
    </location>
</feature>
<evidence type="ECO:0000256" key="6">
    <source>
        <dbReference type="PROSITE-ProRule" id="PRU01362"/>
    </source>
</evidence>
<feature type="binding site" evidence="6">
    <location>
        <position position="176"/>
    </location>
    <ligand>
        <name>NAD(+)</name>
        <dbReference type="ChEBI" id="CHEBI:57540"/>
    </ligand>
</feature>
<evidence type="ECO:0000256" key="3">
    <source>
        <dbReference type="ARBA" id="ARBA00022679"/>
    </source>
</evidence>
<reference evidence="9 10" key="1">
    <citation type="submission" date="2018-12" db="EMBL/GenBank/DDBJ databases">
        <authorList>
            <consortium name="Pathogen Informatics"/>
        </authorList>
    </citation>
    <scope>NUCLEOTIDE SEQUENCE [LARGE SCALE GENOMIC DNA]</scope>
    <source>
        <strain evidence="9 10">NCTC13098</strain>
    </source>
</reference>
<keyword evidence="3 6" id="KW-0808">Transferase</keyword>
<gene>
    <name evidence="9" type="ORF">NCTC13098_04824</name>
</gene>
<sequence length="353" mass="39663">MWTVIGILIALAVIGNLIKKKDVPPTKSGSQPPVAPQSTIARPEPRQREAEPFREAAQRRNSLFNNLEVVNKEKPALSSEPDNGAVSITMTEALAIIMHVVGFKDYMLTRYAITGLTNLAPAYTSDLHYAFMQQVPGKPFYAIQQFNWARAIDFSQIKRRNISALYHFTHLDNLKGIFSLGIMTRQQIESAGYPFHYNDELRLDGVRDSISLSVGHINNKMLYKYSQGLSHGDWVILKIKKELISGPTQPSFDFSQLLNRAVFCKSNAASNAVRAVSLGERKKHTAFQTMFVGDNDEESGDRPHDIQAEILYLGNISPGFISEVIFYSADNIPLWLRESPVIITVDPSRFSFR</sequence>
<dbReference type="EMBL" id="LR131271">
    <property type="protein sequence ID" value="VDR28440.1"/>
    <property type="molecule type" value="Genomic_DNA"/>
</dbReference>
<dbReference type="GO" id="GO:0003677">
    <property type="term" value="F:DNA binding"/>
    <property type="evidence" value="ECO:0007669"/>
    <property type="project" value="UniProtKB-UniRule"/>
</dbReference>
<feature type="domain" description="DarT" evidence="8">
    <location>
        <begin position="163"/>
        <end position="353"/>
    </location>
</feature>
<feature type="region of interest" description="Disordered" evidence="7">
    <location>
        <begin position="22"/>
        <end position="52"/>
    </location>
</feature>
<protein>
    <recommendedName>
        <fullName evidence="8">DarT domain-containing protein</fullName>
    </recommendedName>
</protein>
<evidence type="ECO:0000259" key="8">
    <source>
        <dbReference type="PROSITE" id="PS52018"/>
    </source>
</evidence>
<proteinExistence type="inferred from homology"/>
<evidence type="ECO:0000256" key="5">
    <source>
        <dbReference type="ARBA" id="ARBA00023125"/>
    </source>
</evidence>
<dbReference type="Proteomes" id="UP000274346">
    <property type="component" value="Chromosome"/>
</dbReference>
<comment type="caution">
    <text evidence="6">Lacks conserved residue(s) required for the propagation of feature annotation.</text>
</comment>
<feature type="binding site" evidence="6">
    <location>
        <begin position="167"/>
        <end position="169"/>
    </location>
    <ligand>
        <name>NAD(+)</name>
        <dbReference type="ChEBI" id="CHEBI:57540"/>
    </ligand>
</feature>
<keyword evidence="1 6" id="KW-1277">Toxin-antitoxin system</keyword>
<feature type="compositionally biased region" description="Basic and acidic residues" evidence="7">
    <location>
        <begin position="43"/>
        <end position="52"/>
    </location>
</feature>
<evidence type="ECO:0000313" key="9">
    <source>
        <dbReference type="EMBL" id="VDR28440.1"/>
    </source>
</evidence>
<keyword evidence="2 6" id="KW-0328">Glycosyltransferase</keyword>
<evidence type="ECO:0000256" key="1">
    <source>
        <dbReference type="ARBA" id="ARBA00022649"/>
    </source>
</evidence>
<keyword evidence="4 6" id="KW-0548">Nucleotidyltransferase</keyword>
<evidence type="ECO:0000256" key="7">
    <source>
        <dbReference type="SAM" id="MobiDB-lite"/>
    </source>
</evidence>